<keyword evidence="3" id="KW-0175">Coiled coil</keyword>
<evidence type="ECO:0000313" key="6">
    <source>
        <dbReference type="Proteomes" id="UP000231070"/>
    </source>
</evidence>
<keyword evidence="6" id="KW-1185">Reference proteome</keyword>
<dbReference type="InterPro" id="IPR014136">
    <property type="entry name" value="TraA_Ti"/>
</dbReference>
<dbReference type="Proteomes" id="UP000231070">
    <property type="component" value="Unassembled WGS sequence"/>
</dbReference>
<feature type="domain" description="MobA/MobL protein" evidence="4">
    <location>
        <begin position="17"/>
        <end position="230"/>
    </location>
</feature>
<dbReference type="EMBL" id="NQVN01000036">
    <property type="protein sequence ID" value="PIO96393.1"/>
    <property type="molecule type" value="Genomic_DNA"/>
</dbReference>
<comment type="similarity">
    <text evidence="1">Belongs to the MobA/MobL family.</text>
</comment>
<evidence type="ECO:0000313" key="5">
    <source>
        <dbReference type="EMBL" id="PIO96393.1"/>
    </source>
</evidence>
<dbReference type="Gene3D" id="2.30.30.940">
    <property type="match status" value="1"/>
</dbReference>
<evidence type="ECO:0000256" key="1">
    <source>
        <dbReference type="ARBA" id="ARBA00010873"/>
    </source>
</evidence>
<dbReference type="NCBIfam" id="TIGR02768">
    <property type="entry name" value="TraA_Ti"/>
    <property type="match status" value="1"/>
</dbReference>
<dbReference type="InterPro" id="IPR027417">
    <property type="entry name" value="P-loop_NTPase"/>
</dbReference>
<dbReference type="Gene3D" id="3.40.50.300">
    <property type="entry name" value="P-loop containing nucleotide triphosphate hydrolases"/>
    <property type="match status" value="2"/>
</dbReference>
<proteinExistence type="inferred from homology"/>
<sequence>MAIYHFSGKVVSRASGRSAVASAAYRAAERLTNERDGLTHDFTRKEGVEHSEIVLPDGVTADWAKDRAALWNAAEFAEKRKDARVAREFQIALPHELTGEQRLELCRDFARELSSRYGAAVDFAIHAPHEASDVRNTHAHVMMTTRVVTVEGLGEKTLLERENKWLLAQGLATTDVQIRDLRQAWEGVANEHLARAGLDVRIDHRSHLTRGLSIEPTEHMGVHATQMQRKGMEVSRGRLDEEASRRNAELIAEKPEQVLSLITTEKSVFDRRDIARALHRAIDDPEAFQTALASVMASPALVELQAERADAETGEILAARYSTREMVAIESDMAAAAERMAEARSHGVDRRRVDRAIEHQDAAIRSGVAAGLSAKMESGEIDAAERGRQVAGARLSDEQRRAIGHVTGPEGIAVVVGFAGAGKSTMLAAAREAWEAQGYSVHGAALSGKATEGLEESSGIASRTLASWNRSWQNERHQLGRGDVLVIDEAGMVGSRQLARFVGEAEARGAKLVLVGDHEQLQAIGAGAPFRAIAEVVGHVELSDIRRQRESWQREASVAFATHRTAEGLAAYRAAGAIRLAGDMAEARAAIVRAYLADRDQRPEGTRVAMAHRRADVRALNEEIRSALQERGELARVRPSDGIGDGPPHAQERPRALIYQTNDGKREFAEGDRIVFLENNRDLGVKNGMLGTVEAVESGRVVVQLDGPARGRGEDARAVSVSTDSYNAIDHGYATTIHKNQGATVDRAYVLASGTMDRHLTYVAMTRHREGVQLHVARDEF</sequence>
<gene>
    <name evidence="5" type="primary">traA</name>
    <name evidence="5" type="ORF">CJ014_25780</name>
</gene>
<dbReference type="Pfam" id="PF13604">
    <property type="entry name" value="AAA_30"/>
    <property type="match status" value="1"/>
</dbReference>
<accession>A0A2G9WNZ1</accession>
<dbReference type="NCBIfam" id="NF041496">
    <property type="entry name" value="MobQ"/>
    <property type="match status" value="1"/>
</dbReference>
<dbReference type="AlphaFoldDB" id="A0A2G9WNZ1"/>
<reference evidence="5 6" key="1">
    <citation type="submission" date="2017-08" db="EMBL/GenBank/DDBJ databases">
        <title>Pleomorphomonas carboxidotrophicus sp. nov., a new mesophilic hydrogenogenic carboxidotroph.</title>
        <authorList>
            <person name="Esquivel-Elizondo S."/>
            <person name="Krajmalnik-Brown R."/>
            <person name="Maldonado J."/>
        </authorList>
    </citation>
    <scope>NUCLEOTIDE SEQUENCE [LARGE SCALE GENOMIC DNA]</scope>
    <source>
        <strain evidence="5 6">SVCO-16</strain>
    </source>
</reference>
<comment type="caution">
    <text evidence="5">The sequence shown here is derived from an EMBL/GenBank/DDBJ whole genome shotgun (WGS) entry which is preliminary data.</text>
</comment>
<dbReference type="Pfam" id="PF03389">
    <property type="entry name" value="MobA_MobL"/>
    <property type="match status" value="1"/>
</dbReference>
<feature type="non-terminal residue" evidence="5">
    <location>
        <position position="781"/>
    </location>
</feature>
<dbReference type="SUPFAM" id="SSF52540">
    <property type="entry name" value="P-loop containing nucleoside triphosphate hydrolases"/>
    <property type="match status" value="2"/>
</dbReference>
<evidence type="ECO:0000256" key="3">
    <source>
        <dbReference type="SAM" id="Coils"/>
    </source>
</evidence>
<name>A0A2G9WNZ1_9HYPH</name>
<organism evidence="5 6">
    <name type="scientific">Pleomorphomonas carboxyditropha</name>
    <dbReference type="NCBI Taxonomy" id="2023338"/>
    <lineage>
        <taxon>Bacteria</taxon>
        <taxon>Pseudomonadati</taxon>
        <taxon>Pseudomonadota</taxon>
        <taxon>Alphaproteobacteria</taxon>
        <taxon>Hyphomicrobiales</taxon>
        <taxon>Pleomorphomonadaceae</taxon>
        <taxon>Pleomorphomonas</taxon>
    </lineage>
</organism>
<dbReference type="CDD" id="cd17933">
    <property type="entry name" value="DEXSc_RecD-like"/>
    <property type="match status" value="1"/>
</dbReference>
<dbReference type="OrthoDB" id="1826980at2"/>
<evidence type="ECO:0000259" key="4">
    <source>
        <dbReference type="Pfam" id="PF03389"/>
    </source>
</evidence>
<evidence type="ECO:0000256" key="2">
    <source>
        <dbReference type="ARBA" id="ARBA00022971"/>
    </source>
</evidence>
<feature type="coiled-coil region" evidence="3">
    <location>
        <begin position="610"/>
        <end position="637"/>
    </location>
</feature>
<dbReference type="CDD" id="cd18809">
    <property type="entry name" value="SF1_C_RecD"/>
    <property type="match status" value="1"/>
</dbReference>
<dbReference type="RefSeq" id="WP_100083377.1">
    <property type="nucleotide sequence ID" value="NZ_NQVN01000036.1"/>
</dbReference>
<dbReference type="InterPro" id="IPR005053">
    <property type="entry name" value="MobA_MobL"/>
</dbReference>
<dbReference type="Gene3D" id="3.30.930.30">
    <property type="match status" value="1"/>
</dbReference>
<keyword evidence="2" id="KW-0184">Conjugation</keyword>
<protein>
    <submittedName>
        <fullName evidence="5">Ti-type conjugative transfer relaxase TraA</fullName>
    </submittedName>
</protein>